<evidence type="ECO:0000313" key="3">
    <source>
        <dbReference type="EMBL" id="WAR14670.1"/>
    </source>
</evidence>
<dbReference type="PANTHER" id="PTHR47020:SF1">
    <property type="entry name" value="HILLARIN"/>
    <property type="match status" value="1"/>
</dbReference>
<feature type="region of interest" description="Disordered" evidence="1">
    <location>
        <begin position="529"/>
        <end position="609"/>
    </location>
</feature>
<feature type="region of interest" description="Disordered" evidence="1">
    <location>
        <begin position="672"/>
        <end position="695"/>
    </location>
</feature>
<feature type="domain" description="KY-like immunoglobulin-like" evidence="2">
    <location>
        <begin position="249"/>
        <end position="381"/>
    </location>
</feature>
<dbReference type="InterPro" id="IPR038765">
    <property type="entry name" value="Papain-like_cys_pep_sf"/>
</dbReference>
<protein>
    <submittedName>
        <fullName evidence="3">HIL-like protein</fullName>
    </submittedName>
</protein>
<organism evidence="3 4">
    <name type="scientific">Mya arenaria</name>
    <name type="common">Soft-shell clam</name>
    <dbReference type="NCBI Taxonomy" id="6604"/>
    <lineage>
        <taxon>Eukaryota</taxon>
        <taxon>Metazoa</taxon>
        <taxon>Spiralia</taxon>
        <taxon>Lophotrochozoa</taxon>
        <taxon>Mollusca</taxon>
        <taxon>Bivalvia</taxon>
        <taxon>Autobranchia</taxon>
        <taxon>Heteroconchia</taxon>
        <taxon>Euheterodonta</taxon>
        <taxon>Imparidentia</taxon>
        <taxon>Neoheterodontei</taxon>
        <taxon>Myida</taxon>
        <taxon>Myoidea</taxon>
        <taxon>Myidae</taxon>
        <taxon>Mya</taxon>
    </lineage>
</organism>
<dbReference type="Pfam" id="PF23265">
    <property type="entry name" value="Ig-like_KY"/>
    <property type="match status" value="1"/>
</dbReference>
<keyword evidence="4" id="KW-1185">Reference proteome</keyword>
<dbReference type="InterPro" id="IPR053041">
    <property type="entry name" value="Transglut-like_Superfamily_Mod"/>
</dbReference>
<accession>A0ABY7EXS0</accession>
<feature type="compositionally biased region" description="Polar residues" evidence="1">
    <location>
        <begin position="561"/>
        <end position="584"/>
    </location>
</feature>
<sequence length="711" mass="80831">MAEKIKGGPDLIALYTKSPSSSYKFVESHDFYVKDVRQIPKTLLPPAPHTRSKSEFFDVSEYLLVDDKAIRVPLTTLSKPISALVDYLVEGYEDDVSKVRVLFRWVTNQPLSRMAVLQTQPKVKDSALHHLWMIRNRKQRYSKFFSLLCRYAGLYAVNIHGAVKGIHYQIGDRISMEKHYGEWNAVLVDGTWRLVDALWGACGDKDPGDGRGRFSCDERFFFTDPKDLMYTHFAATPKWQLLDSPRHIDSFEESVCLKNRFFDFGMQVLSHPLCEIQAEDGEVELIFGIKPKQGPDQRFNCYISHFDRPESKRYLTKGSNTSVPIFIHRLTESSVSIRVRFPESGIYRMEIVGKQVTNGSLYKDYDWIAIYKVIVEEPADRGFPKMDPIGWGPGSEIAKVGLAPFNYTSGIIVAKNIQTKIRFKIVDTNHVQNMKFFFRMASTYDNDFNVNALSDKFEVDVNIMTFLVEAPPFGEYTLKMFARNVRGSNVPMDQRRECNVCNYLLISDIQQKEVPLGILTEKTEIEDTPELPRKLVQAETRRPPVEPIPSTEKPPEIAESIVSTSNVLMESSSQPTTSLRNSPELNEYPVDNKTPEPPEPVTNVTISPRKSPTAQNFVRVDADLQEIPEIPLNVVLPVQPEIVARRPSEKREMKAVSSNKVVPMKSVGAQDDSIVLVPDDKPKRPGSSIRRTASRDDTKYFTALAKVRGDK</sequence>
<reference evidence="3" key="1">
    <citation type="submission" date="2022-11" db="EMBL/GenBank/DDBJ databases">
        <title>Centuries of genome instability and evolution in soft-shell clam transmissible cancer (bioRxiv).</title>
        <authorList>
            <person name="Hart S.F.M."/>
            <person name="Yonemitsu M.A."/>
            <person name="Giersch R.M."/>
            <person name="Beal B.F."/>
            <person name="Arriagada G."/>
            <person name="Davis B.W."/>
            <person name="Ostrander E.A."/>
            <person name="Goff S.P."/>
            <person name="Metzger M.J."/>
        </authorList>
    </citation>
    <scope>NUCLEOTIDE SEQUENCE</scope>
    <source>
        <strain evidence="3">MELC-2E11</strain>
        <tissue evidence="3">Siphon/mantle</tissue>
    </source>
</reference>
<dbReference type="Proteomes" id="UP001164746">
    <property type="component" value="Chromosome 9"/>
</dbReference>
<evidence type="ECO:0000256" key="1">
    <source>
        <dbReference type="SAM" id="MobiDB-lite"/>
    </source>
</evidence>
<gene>
    <name evidence="3" type="ORF">MAR_004775</name>
</gene>
<dbReference type="PANTHER" id="PTHR47020">
    <property type="entry name" value="HILLARIN"/>
    <property type="match status" value="1"/>
</dbReference>
<name>A0ABY7EXS0_MYAAR</name>
<evidence type="ECO:0000259" key="2">
    <source>
        <dbReference type="Pfam" id="PF23265"/>
    </source>
</evidence>
<dbReference type="EMBL" id="CP111020">
    <property type="protein sequence ID" value="WAR14670.1"/>
    <property type="molecule type" value="Genomic_DNA"/>
</dbReference>
<dbReference type="InterPro" id="IPR056564">
    <property type="entry name" value="Ig-like_KY"/>
</dbReference>
<proteinExistence type="predicted"/>
<evidence type="ECO:0000313" key="4">
    <source>
        <dbReference type="Proteomes" id="UP001164746"/>
    </source>
</evidence>
<dbReference type="SUPFAM" id="SSF54001">
    <property type="entry name" value="Cysteine proteinases"/>
    <property type="match status" value="1"/>
</dbReference>